<sequence length="103" mass="11122">MGAYPNVQNPWAAGYGVQPQALPPVTPVQVQQWTPSYGQQAAAYGAYGVYGSSYTSPQVPTSVAQAAAYSAYPSTYPVQVQKKLLFYVYLFLSGQDENFDGVN</sequence>
<dbReference type="EMBL" id="GGEC01004219">
    <property type="protein sequence ID" value="MBW84702.1"/>
    <property type="molecule type" value="Transcribed_RNA"/>
</dbReference>
<reference evidence="1" key="1">
    <citation type="submission" date="2018-02" db="EMBL/GenBank/DDBJ databases">
        <title>Rhizophora mucronata_Transcriptome.</title>
        <authorList>
            <person name="Meera S.P."/>
            <person name="Sreeshan A."/>
            <person name="Augustine A."/>
        </authorList>
    </citation>
    <scope>NUCLEOTIDE SEQUENCE</scope>
    <source>
        <tissue evidence="1">Leaf</tissue>
    </source>
</reference>
<evidence type="ECO:0000313" key="1">
    <source>
        <dbReference type="EMBL" id="MBW84702.1"/>
    </source>
</evidence>
<name>A0A2P2ITZ5_RHIMU</name>
<accession>A0A2P2ITZ5</accession>
<protein>
    <submittedName>
        <fullName evidence="1">Pre-mRNA-processing factor 39 isoform X2</fullName>
    </submittedName>
</protein>
<proteinExistence type="predicted"/>
<dbReference type="AlphaFoldDB" id="A0A2P2ITZ5"/>
<organism evidence="1">
    <name type="scientific">Rhizophora mucronata</name>
    <name type="common">Asiatic mangrove</name>
    <dbReference type="NCBI Taxonomy" id="61149"/>
    <lineage>
        <taxon>Eukaryota</taxon>
        <taxon>Viridiplantae</taxon>
        <taxon>Streptophyta</taxon>
        <taxon>Embryophyta</taxon>
        <taxon>Tracheophyta</taxon>
        <taxon>Spermatophyta</taxon>
        <taxon>Magnoliopsida</taxon>
        <taxon>eudicotyledons</taxon>
        <taxon>Gunneridae</taxon>
        <taxon>Pentapetalae</taxon>
        <taxon>rosids</taxon>
        <taxon>fabids</taxon>
        <taxon>Malpighiales</taxon>
        <taxon>Rhizophoraceae</taxon>
        <taxon>Rhizophora</taxon>
    </lineage>
</organism>